<proteinExistence type="predicted"/>
<sequence>MLLRRLTDCVERLRHRPATAAEGEEIRQLTAVVTGHQVELIPGVAQTLKTLGCQPPRTAPRRAGHDLHTA</sequence>
<evidence type="ECO:0000313" key="3">
    <source>
        <dbReference type="Proteomes" id="UP001596139"/>
    </source>
</evidence>
<reference evidence="3" key="1">
    <citation type="journal article" date="2019" name="Int. J. Syst. Evol. Microbiol.">
        <title>The Global Catalogue of Microorganisms (GCM) 10K type strain sequencing project: providing services to taxonomists for standard genome sequencing and annotation.</title>
        <authorList>
            <consortium name="The Broad Institute Genomics Platform"/>
            <consortium name="The Broad Institute Genome Sequencing Center for Infectious Disease"/>
            <person name="Wu L."/>
            <person name="Ma J."/>
        </authorList>
    </citation>
    <scope>NUCLEOTIDE SEQUENCE [LARGE SCALE GENOMIC DNA]</scope>
    <source>
        <strain evidence="3">CGMCC 1.15180</strain>
    </source>
</reference>
<evidence type="ECO:0008006" key="4">
    <source>
        <dbReference type="Google" id="ProtNLM"/>
    </source>
</evidence>
<dbReference type="RefSeq" id="WP_031059118.1">
    <property type="nucleotide sequence ID" value="NZ_JBHSPX010000004.1"/>
</dbReference>
<comment type="caution">
    <text evidence="2">The sequence shown here is derived from an EMBL/GenBank/DDBJ whole genome shotgun (WGS) entry which is preliminary data.</text>
</comment>
<evidence type="ECO:0000313" key="2">
    <source>
        <dbReference type="EMBL" id="MFC6064307.1"/>
    </source>
</evidence>
<gene>
    <name evidence="2" type="ORF">ACFP4F_17375</name>
</gene>
<protein>
    <recommendedName>
        <fullName evidence="4">Transposase</fullName>
    </recommendedName>
</protein>
<dbReference type="Proteomes" id="UP001596139">
    <property type="component" value="Unassembled WGS sequence"/>
</dbReference>
<accession>A0ABW1MLT7</accession>
<evidence type="ECO:0000256" key="1">
    <source>
        <dbReference type="SAM" id="MobiDB-lite"/>
    </source>
</evidence>
<organism evidence="2 3">
    <name type="scientific">Streptomyces ochraceiscleroticus</name>
    <dbReference type="NCBI Taxonomy" id="47761"/>
    <lineage>
        <taxon>Bacteria</taxon>
        <taxon>Bacillati</taxon>
        <taxon>Actinomycetota</taxon>
        <taxon>Actinomycetes</taxon>
        <taxon>Kitasatosporales</taxon>
        <taxon>Streptomycetaceae</taxon>
        <taxon>Streptomyces</taxon>
    </lineage>
</organism>
<keyword evidence="3" id="KW-1185">Reference proteome</keyword>
<dbReference type="EMBL" id="JBHSPX010000004">
    <property type="protein sequence ID" value="MFC6064307.1"/>
    <property type="molecule type" value="Genomic_DNA"/>
</dbReference>
<feature type="region of interest" description="Disordered" evidence="1">
    <location>
        <begin position="51"/>
        <end position="70"/>
    </location>
</feature>
<name>A0ABW1MLT7_9ACTN</name>